<organism evidence="1">
    <name type="scientific">marine metagenome</name>
    <dbReference type="NCBI Taxonomy" id="408172"/>
    <lineage>
        <taxon>unclassified sequences</taxon>
        <taxon>metagenomes</taxon>
        <taxon>ecological metagenomes</taxon>
    </lineage>
</organism>
<name>A0A382M7N9_9ZZZZ</name>
<evidence type="ECO:0000313" key="1">
    <source>
        <dbReference type="EMBL" id="SVC43707.1"/>
    </source>
</evidence>
<sequence length="27" mass="3117">MKTKLCAPRNTHGKVIYGTDNPNYCYK</sequence>
<proteinExistence type="predicted"/>
<gene>
    <name evidence="1" type="ORF">METZ01_LOCUS296561</name>
</gene>
<reference evidence="1" key="1">
    <citation type="submission" date="2018-05" db="EMBL/GenBank/DDBJ databases">
        <authorList>
            <person name="Lanie J.A."/>
            <person name="Ng W.-L."/>
            <person name="Kazmierczak K.M."/>
            <person name="Andrzejewski T.M."/>
            <person name="Davidsen T.M."/>
            <person name="Wayne K.J."/>
            <person name="Tettelin H."/>
            <person name="Glass J.I."/>
            <person name="Rusch D."/>
            <person name="Podicherti R."/>
            <person name="Tsui H.-C.T."/>
            <person name="Winkler M.E."/>
        </authorList>
    </citation>
    <scope>NUCLEOTIDE SEQUENCE</scope>
</reference>
<dbReference type="AlphaFoldDB" id="A0A382M7N9"/>
<dbReference type="EMBL" id="UINC01091158">
    <property type="protein sequence ID" value="SVC43707.1"/>
    <property type="molecule type" value="Genomic_DNA"/>
</dbReference>
<protein>
    <submittedName>
        <fullName evidence="1">Uncharacterized protein</fullName>
    </submittedName>
</protein>
<feature type="non-terminal residue" evidence="1">
    <location>
        <position position="27"/>
    </location>
</feature>
<accession>A0A382M7N9</accession>